<dbReference type="Proteomes" id="UP000735302">
    <property type="component" value="Unassembled WGS sequence"/>
</dbReference>
<organism evidence="1 2">
    <name type="scientific">Plakobranchus ocellatus</name>
    <dbReference type="NCBI Taxonomy" id="259542"/>
    <lineage>
        <taxon>Eukaryota</taxon>
        <taxon>Metazoa</taxon>
        <taxon>Spiralia</taxon>
        <taxon>Lophotrochozoa</taxon>
        <taxon>Mollusca</taxon>
        <taxon>Gastropoda</taxon>
        <taxon>Heterobranchia</taxon>
        <taxon>Euthyneura</taxon>
        <taxon>Panpulmonata</taxon>
        <taxon>Sacoglossa</taxon>
        <taxon>Placobranchoidea</taxon>
        <taxon>Plakobranchidae</taxon>
        <taxon>Plakobranchus</taxon>
    </lineage>
</organism>
<accession>A0AAV4B672</accession>
<proteinExistence type="predicted"/>
<evidence type="ECO:0000313" key="1">
    <source>
        <dbReference type="EMBL" id="GFO14278.1"/>
    </source>
</evidence>
<name>A0AAV4B672_9GAST</name>
<gene>
    <name evidence="1" type="ORF">PoB_004078300</name>
</gene>
<dbReference type="AlphaFoldDB" id="A0AAV4B672"/>
<sequence>MFRKLWALAAEGGNFTINPTRHMLGVKTIDFLSHRFGGDGSASSMKCKESSDCIKAQDLAGGSLDITILTSLSDLVLKGQPNLVAWDDAQARAHSFLNITVTFCQVLLLPNV</sequence>
<evidence type="ECO:0000313" key="2">
    <source>
        <dbReference type="Proteomes" id="UP000735302"/>
    </source>
</evidence>
<protein>
    <submittedName>
        <fullName evidence="1">Uncharacterized protein</fullName>
    </submittedName>
</protein>
<comment type="caution">
    <text evidence="1">The sequence shown here is derived from an EMBL/GenBank/DDBJ whole genome shotgun (WGS) entry which is preliminary data.</text>
</comment>
<reference evidence="1 2" key="1">
    <citation type="journal article" date="2021" name="Elife">
        <title>Chloroplast acquisition without the gene transfer in kleptoplastic sea slugs, Plakobranchus ocellatus.</title>
        <authorList>
            <person name="Maeda T."/>
            <person name="Takahashi S."/>
            <person name="Yoshida T."/>
            <person name="Shimamura S."/>
            <person name="Takaki Y."/>
            <person name="Nagai Y."/>
            <person name="Toyoda A."/>
            <person name="Suzuki Y."/>
            <person name="Arimoto A."/>
            <person name="Ishii H."/>
            <person name="Satoh N."/>
            <person name="Nishiyama T."/>
            <person name="Hasebe M."/>
            <person name="Maruyama T."/>
            <person name="Minagawa J."/>
            <person name="Obokata J."/>
            <person name="Shigenobu S."/>
        </authorList>
    </citation>
    <scope>NUCLEOTIDE SEQUENCE [LARGE SCALE GENOMIC DNA]</scope>
</reference>
<keyword evidence="2" id="KW-1185">Reference proteome</keyword>
<dbReference type="EMBL" id="BLXT01004553">
    <property type="protein sequence ID" value="GFO14278.1"/>
    <property type="molecule type" value="Genomic_DNA"/>
</dbReference>